<organism evidence="1 2">
    <name type="scientific">Candidatus Scatenecus faecavium</name>
    <dbReference type="NCBI Taxonomy" id="2840915"/>
    <lineage>
        <taxon>Bacteria</taxon>
        <taxon>Candidatus Scatenecus</taxon>
    </lineage>
</organism>
<reference evidence="1" key="1">
    <citation type="submission" date="2020-10" db="EMBL/GenBank/DDBJ databases">
        <authorList>
            <person name="Gilroy R."/>
        </authorList>
    </citation>
    <scope>NUCLEOTIDE SEQUENCE</scope>
    <source>
        <strain evidence="1">CHK152-2994</strain>
    </source>
</reference>
<dbReference type="AlphaFoldDB" id="A0A9D1FUC5"/>
<name>A0A9D1FUC5_9BACT</name>
<accession>A0A9D1FUC5</accession>
<comment type="caution">
    <text evidence="1">The sequence shown here is derived from an EMBL/GenBank/DDBJ whole genome shotgun (WGS) entry which is preliminary data.</text>
</comment>
<reference evidence="1" key="2">
    <citation type="journal article" date="2021" name="PeerJ">
        <title>Extensive microbial diversity within the chicken gut microbiome revealed by metagenomics and culture.</title>
        <authorList>
            <person name="Gilroy R."/>
            <person name="Ravi A."/>
            <person name="Getino M."/>
            <person name="Pursley I."/>
            <person name="Horton D.L."/>
            <person name="Alikhan N.F."/>
            <person name="Baker D."/>
            <person name="Gharbi K."/>
            <person name="Hall N."/>
            <person name="Watson M."/>
            <person name="Adriaenssens E.M."/>
            <person name="Foster-Nyarko E."/>
            <person name="Jarju S."/>
            <person name="Secka A."/>
            <person name="Antonio M."/>
            <person name="Oren A."/>
            <person name="Chaudhuri R.R."/>
            <person name="La Ragione R."/>
            <person name="Hildebrand F."/>
            <person name="Pallen M.J."/>
        </authorList>
    </citation>
    <scope>NUCLEOTIDE SEQUENCE</scope>
    <source>
        <strain evidence="1">CHK152-2994</strain>
    </source>
</reference>
<sequence>MKITDTKYPISKLQGYFTNIDFGNPVRIAAIKKKSPETVYSCKPLKVDCEFCKEKIGLLNNDIFVKQGDKTDKQILSDV</sequence>
<gene>
    <name evidence="1" type="ORF">IAD41_01010</name>
</gene>
<dbReference type="Proteomes" id="UP000824139">
    <property type="component" value="Unassembled WGS sequence"/>
</dbReference>
<dbReference type="EMBL" id="DVJO01000022">
    <property type="protein sequence ID" value="HIS82175.1"/>
    <property type="molecule type" value="Genomic_DNA"/>
</dbReference>
<proteinExistence type="predicted"/>
<evidence type="ECO:0000313" key="1">
    <source>
        <dbReference type="EMBL" id="HIS82175.1"/>
    </source>
</evidence>
<evidence type="ECO:0000313" key="2">
    <source>
        <dbReference type="Proteomes" id="UP000824139"/>
    </source>
</evidence>
<protein>
    <submittedName>
        <fullName evidence="1">Uncharacterized protein</fullName>
    </submittedName>
</protein>